<organism evidence="1">
    <name type="scientific">marine sediment metagenome</name>
    <dbReference type="NCBI Taxonomy" id="412755"/>
    <lineage>
        <taxon>unclassified sequences</taxon>
        <taxon>metagenomes</taxon>
        <taxon>ecological metagenomes</taxon>
    </lineage>
</organism>
<accession>A0A0F8Z7L8</accession>
<comment type="caution">
    <text evidence="1">The sequence shown here is derived from an EMBL/GenBank/DDBJ whole genome shotgun (WGS) entry which is preliminary data.</text>
</comment>
<evidence type="ECO:0000313" key="1">
    <source>
        <dbReference type="EMBL" id="KKK89728.1"/>
    </source>
</evidence>
<name>A0A0F8Z7L8_9ZZZZ</name>
<gene>
    <name evidence="1" type="ORF">LCGC14_2730170</name>
</gene>
<proteinExistence type="predicted"/>
<dbReference type="EMBL" id="LAZR01049403">
    <property type="protein sequence ID" value="KKK89728.1"/>
    <property type="molecule type" value="Genomic_DNA"/>
</dbReference>
<reference evidence="1" key="1">
    <citation type="journal article" date="2015" name="Nature">
        <title>Complex archaea that bridge the gap between prokaryotes and eukaryotes.</title>
        <authorList>
            <person name="Spang A."/>
            <person name="Saw J.H."/>
            <person name="Jorgensen S.L."/>
            <person name="Zaremba-Niedzwiedzka K."/>
            <person name="Martijn J."/>
            <person name="Lind A.E."/>
            <person name="van Eijk R."/>
            <person name="Schleper C."/>
            <person name="Guy L."/>
            <person name="Ettema T.J."/>
        </authorList>
    </citation>
    <scope>NUCLEOTIDE SEQUENCE</scope>
</reference>
<sequence>MRRLNLENYTEVVRDEESGKDTELPYPVKGSMIDALLSRELGLSAREVLDREDLARRIRGCSDGSILVEEEEYKKLVSAIDTIKGWCRTDIEFLKRIFEAPEVEVEERSPEV</sequence>
<protein>
    <submittedName>
        <fullName evidence="1">Uncharacterized protein</fullName>
    </submittedName>
</protein>
<dbReference type="AlphaFoldDB" id="A0A0F8Z7L8"/>